<evidence type="ECO:0000256" key="4">
    <source>
        <dbReference type="ARBA" id="ARBA00022982"/>
    </source>
</evidence>
<dbReference type="AlphaFoldDB" id="A0A5C4NRX8"/>
<dbReference type="InterPro" id="IPR009056">
    <property type="entry name" value="Cyt_c-like_dom"/>
</dbReference>
<evidence type="ECO:0000256" key="2">
    <source>
        <dbReference type="ARBA" id="ARBA00022617"/>
    </source>
</evidence>
<proteinExistence type="predicted"/>
<feature type="binding site" description="covalent" evidence="6">
    <location>
        <position position="196"/>
    </location>
    <ligand>
        <name>heme c</name>
        <dbReference type="ChEBI" id="CHEBI:61717"/>
    </ligand>
</feature>
<evidence type="ECO:0000256" key="1">
    <source>
        <dbReference type="ARBA" id="ARBA00022448"/>
    </source>
</evidence>
<keyword evidence="1" id="KW-0813">Transport</keyword>
<dbReference type="Proteomes" id="UP000305681">
    <property type="component" value="Unassembled WGS sequence"/>
</dbReference>
<dbReference type="GO" id="GO:0020037">
    <property type="term" value="F:heme binding"/>
    <property type="evidence" value="ECO:0007669"/>
    <property type="project" value="InterPro"/>
</dbReference>
<evidence type="ECO:0000313" key="8">
    <source>
        <dbReference type="EMBL" id="TNC76690.1"/>
    </source>
</evidence>
<comment type="PTM">
    <text evidence="6">Binds 1 heme c group covalently per subunit.</text>
</comment>
<organism evidence="8 9">
    <name type="scientific">Janthinobacterium lividum</name>
    <dbReference type="NCBI Taxonomy" id="29581"/>
    <lineage>
        <taxon>Bacteria</taxon>
        <taxon>Pseudomonadati</taxon>
        <taxon>Pseudomonadota</taxon>
        <taxon>Betaproteobacteria</taxon>
        <taxon>Burkholderiales</taxon>
        <taxon>Oxalobacteraceae</taxon>
        <taxon>Janthinobacterium</taxon>
    </lineage>
</organism>
<dbReference type="InterPro" id="IPR002324">
    <property type="entry name" value="Cyt_c_ID"/>
</dbReference>
<reference evidence="8 9" key="1">
    <citation type="submission" date="2019-06" db="EMBL/GenBank/DDBJ databases">
        <title>Genome sequence of Janthinobacterium lividum UCD_MED1.</title>
        <authorList>
            <person name="De Leon M.E."/>
            <person name="Jospin G."/>
        </authorList>
    </citation>
    <scope>NUCLEOTIDE SEQUENCE [LARGE SCALE GENOMIC DNA]</scope>
    <source>
        <strain evidence="8 9">UCD_MED1</strain>
    </source>
</reference>
<keyword evidence="3 6" id="KW-0479">Metal-binding</keyword>
<dbReference type="PROSITE" id="PS51257">
    <property type="entry name" value="PROKAR_LIPOPROTEIN"/>
    <property type="match status" value="1"/>
</dbReference>
<dbReference type="SUPFAM" id="SSF46626">
    <property type="entry name" value="Cytochrome c"/>
    <property type="match status" value="2"/>
</dbReference>
<dbReference type="EMBL" id="VDGE01000004">
    <property type="protein sequence ID" value="TNC76690.1"/>
    <property type="molecule type" value="Genomic_DNA"/>
</dbReference>
<feature type="binding site" description="covalent" evidence="6">
    <location>
        <position position="152"/>
    </location>
    <ligand>
        <name>heme c</name>
        <dbReference type="ChEBI" id="CHEBI:61717"/>
    </ligand>
</feature>
<gene>
    <name evidence="8" type="ORF">FHI69_14195</name>
</gene>
<dbReference type="InterPro" id="IPR036909">
    <property type="entry name" value="Cyt_c-like_dom_sf"/>
</dbReference>
<dbReference type="GO" id="GO:0005506">
    <property type="term" value="F:iron ion binding"/>
    <property type="evidence" value="ECO:0007669"/>
    <property type="project" value="InterPro"/>
</dbReference>
<protein>
    <submittedName>
        <fullName evidence="8">C-type cytochrome</fullName>
    </submittedName>
</protein>
<accession>A0A5C4NRX8</accession>
<dbReference type="PRINTS" id="PR00606">
    <property type="entry name" value="CYTCHROMECID"/>
</dbReference>
<evidence type="ECO:0000256" key="3">
    <source>
        <dbReference type="ARBA" id="ARBA00022723"/>
    </source>
</evidence>
<evidence type="ECO:0000313" key="9">
    <source>
        <dbReference type="Proteomes" id="UP000305681"/>
    </source>
</evidence>
<dbReference type="Pfam" id="PF13442">
    <property type="entry name" value="Cytochrome_CBB3"/>
    <property type="match status" value="1"/>
</dbReference>
<dbReference type="Pfam" id="PF00034">
    <property type="entry name" value="Cytochrom_C"/>
    <property type="match status" value="1"/>
</dbReference>
<feature type="binding site" description="covalent" evidence="6">
    <location>
        <position position="148"/>
    </location>
    <ligand>
        <name>heme c</name>
        <dbReference type="ChEBI" id="CHEBI:61717"/>
    </ligand>
</feature>
<name>A0A5C4NRX8_9BURK</name>
<keyword evidence="5 6" id="KW-0408">Iron</keyword>
<evidence type="ECO:0000259" key="7">
    <source>
        <dbReference type="PROSITE" id="PS51007"/>
    </source>
</evidence>
<dbReference type="PROSITE" id="PS51007">
    <property type="entry name" value="CYTC"/>
    <property type="match status" value="1"/>
</dbReference>
<evidence type="ECO:0000256" key="6">
    <source>
        <dbReference type="PIRSR" id="PIRSR602324-1"/>
    </source>
</evidence>
<comment type="caution">
    <text evidence="8">The sequence shown here is derived from an EMBL/GenBank/DDBJ whole genome shotgun (WGS) entry which is preliminary data.</text>
</comment>
<keyword evidence="2 6" id="KW-0349">Heme</keyword>
<keyword evidence="4" id="KW-0249">Electron transport</keyword>
<sequence length="217" mass="22776">MWWKPRASRQSEENHMKILFAALALSAAGGACALEIHLPPETATYKASELPGYQLVQRNCMTCHAAQYASSQPPASPRAYWEATVKKMKKPFGAQFDDADVPAMIDYLVKTYGVERGAIVPAAAKPVAAAVPAASGKDVKTLLAANGCMACHALDQKVVGPGFAEVAARYKGKDGVAAVAANIRSGGSGKWGPVPMPSFSQLSAADAAALAKYVLNR</sequence>
<dbReference type="Gene3D" id="1.10.760.10">
    <property type="entry name" value="Cytochrome c-like domain"/>
    <property type="match status" value="2"/>
</dbReference>
<evidence type="ECO:0000256" key="5">
    <source>
        <dbReference type="ARBA" id="ARBA00023004"/>
    </source>
</evidence>
<dbReference type="GO" id="GO:0009055">
    <property type="term" value="F:electron transfer activity"/>
    <property type="evidence" value="ECO:0007669"/>
    <property type="project" value="InterPro"/>
</dbReference>
<feature type="domain" description="Cytochrome c" evidence="7">
    <location>
        <begin position="131"/>
        <end position="217"/>
    </location>
</feature>